<evidence type="ECO:0000256" key="10">
    <source>
        <dbReference type="SAM" id="Phobius"/>
    </source>
</evidence>
<gene>
    <name evidence="12" type="primary">LOC114239796</name>
</gene>
<feature type="transmembrane region" description="Helical" evidence="10">
    <location>
        <begin position="52"/>
        <end position="76"/>
    </location>
</feature>
<dbReference type="OrthoDB" id="8122682at2759"/>
<keyword evidence="4 10" id="KW-0812">Transmembrane</keyword>
<dbReference type="PANTHER" id="PTHR21137">
    <property type="entry name" value="ODORANT RECEPTOR"/>
    <property type="match status" value="1"/>
</dbReference>
<keyword evidence="8" id="KW-0675">Receptor</keyword>
<dbReference type="InterPro" id="IPR004117">
    <property type="entry name" value="7tm6_olfct_rcpt"/>
</dbReference>
<keyword evidence="3" id="KW-0716">Sensory transduction</keyword>
<evidence type="ECO:0000256" key="9">
    <source>
        <dbReference type="ARBA" id="ARBA00023224"/>
    </source>
</evidence>
<accession>A0A6J2J9C3</accession>
<evidence type="ECO:0000313" key="11">
    <source>
        <dbReference type="Proteomes" id="UP000504629"/>
    </source>
</evidence>
<proteinExistence type="predicted"/>
<feature type="transmembrane region" description="Helical" evidence="10">
    <location>
        <begin position="147"/>
        <end position="166"/>
    </location>
</feature>
<keyword evidence="11" id="KW-1185">Reference proteome</keyword>
<dbReference type="RefSeq" id="XP_028025991.1">
    <property type="nucleotide sequence ID" value="XM_028170190.1"/>
</dbReference>
<sequence length="272" mass="31391">MSYLRRLKGFIEKDYFDFERPDINLYNFHPQLRILLIVNGIFFNNRNSRIRLIWPGGSILLCMLAVCLESMFIYHGLTTKDYSFATECFCCFVLLGTMPVVSLSVLKNKDNILDLIENMNENFIYIRRLESKYRAVEAVSSIYGPPLAYQVMFTSIAICLIAIQITQKLENGILDIRFTMLGVAACLQMWIPCYLGTLLRNKAFGVGEACWNSGWHQTPLGRMIRQDIIIVLLRAQQPVTIKFPGLQSIQLETFSSIMTTSYSYFNMLRQYS</sequence>
<organism evidence="11 12">
    <name type="scientific">Bombyx mandarina</name>
    <name type="common">Wild silk moth</name>
    <name type="synonym">Wild silkworm</name>
    <dbReference type="NCBI Taxonomy" id="7092"/>
    <lineage>
        <taxon>Eukaryota</taxon>
        <taxon>Metazoa</taxon>
        <taxon>Ecdysozoa</taxon>
        <taxon>Arthropoda</taxon>
        <taxon>Hexapoda</taxon>
        <taxon>Insecta</taxon>
        <taxon>Pterygota</taxon>
        <taxon>Neoptera</taxon>
        <taxon>Endopterygota</taxon>
        <taxon>Lepidoptera</taxon>
        <taxon>Glossata</taxon>
        <taxon>Ditrysia</taxon>
        <taxon>Bombycoidea</taxon>
        <taxon>Bombycidae</taxon>
        <taxon>Bombycinae</taxon>
        <taxon>Bombyx</taxon>
    </lineage>
</organism>
<dbReference type="Pfam" id="PF02949">
    <property type="entry name" value="7tm_6"/>
    <property type="match status" value="1"/>
</dbReference>
<protein>
    <submittedName>
        <fullName evidence="12">Odorant receptor 13a-like isoform X2</fullName>
    </submittedName>
</protein>
<feature type="transmembrane region" description="Helical" evidence="10">
    <location>
        <begin position="178"/>
        <end position="199"/>
    </location>
</feature>
<evidence type="ECO:0000256" key="5">
    <source>
        <dbReference type="ARBA" id="ARBA00022725"/>
    </source>
</evidence>
<comment type="subcellular location">
    <subcellularLocation>
        <location evidence="1">Cell membrane</location>
        <topology evidence="1">Multi-pass membrane protein</topology>
    </subcellularLocation>
</comment>
<evidence type="ECO:0000256" key="3">
    <source>
        <dbReference type="ARBA" id="ARBA00022606"/>
    </source>
</evidence>
<dbReference type="GO" id="GO:0005549">
    <property type="term" value="F:odorant binding"/>
    <property type="evidence" value="ECO:0007669"/>
    <property type="project" value="InterPro"/>
</dbReference>
<dbReference type="GO" id="GO:0007165">
    <property type="term" value="P:signal transduction"/>
    <property type="evidence" value="ECO:0007669"/>
    <property type="project" value="UniProtKB-KW"/>
</dbReference>
<dbReference type="GO" id="GO:0004984">
    <property type="term" value="F:olfactory receptor activity"/>
    <property type="evidence" value="ECO:0007669"/>
    <property type="project" value="InterPro"/>
</dbReference>
<name>A0A6J2J9C3_BOMMA</name>
<evidence type="ECO:0000256" key="7">
    <source>
        <dbReference type="ARBA" id="ARBA00023136"/>
    </source>
</evidence>
<keyword evidence="5" id="KW-0552">Olfaction</keyword>
<keyword evidence="9" id="KW-0807">Transducer</keyword>
<dbReference type="AlphaFoldDB" id="A0A6J2J9C3"/>
<keyword evidence="2" id="KW-1003">Cell membrane</keyword>
<dbReference type="GO" id="GO:0005886">
    <property type="term" value="C:plasma membrane"/>
    <property type="evidence" value="ECO:0007669"/>
    <property type="project" value="UniProtKB-SubCell"/>
</dbReference>
<dbReference type="PANTHER" id="PTHR21137:SF35">
    <property type="entry name" value="ODORANT RECEPTOR 19A-RELATED"/>
    <property type="match status" value="1"/>
</dbReference>
<evidence type="ECO:0000256" key="4">
    <source>
        <dbReference type="ARBA" id="ARBA00022692"/>
    </source>
</evidence>
<feature type="transmembrane region" description="Helical" evidence="10">
    <location>
        <begin position="82"/>
        <end position="106"/>
    </location>
</feature>
<evidence type="ECO:0000256" key="8">
    <source>
        <dbReference type="ARBA" id="ARBA00023170"/>
    </source>
</evidence>
<dbReference type="Proteomes" id="UP000504629">
    <property type="component" value="Unplaced"/>
</dbReference>
<keyword evidence="6 10" id="KW-1133">Transmembrane helix</keyword>
<evidence type="ECO:0000256" key="2">
    <source>
        <dbReference type="ARBA" id="ARBA00022475"/>
    </source>
</evidence>
<evidence type="ECO:0000313" key="12">
    <source>
        <dbReference type="RefSeq" id="XP_028025991.1"/>
    </source>
</evidence>
<keyword evidence="7 10" id="KW-0472">Membrane</keyword>
<evidence type="ECO:0000256" key="1">
    <source>
        <dbReference type="ARBA" id="ARBA00004651"/>
    </source>
</evidence>
<evidence type="ECO:0000256" key="6">
    <source>
        <dbReference type="ARBA" id="ARBA00022989"/>
    </source>
</evidence>
<dbReference type="GeneID" id="114239796"/>
<reference evidence="12" key="1">
    <citation type="submission" date="2025-08" db="UniProtKB">
        <authorList>
            <consortium name="RefSeq"/>
        </authorList>
    </citation>
    <scope>IDENTIFICATION</scope>
    <source>
        <tissue evidence="12">Silk gland</tissue>
    </source>
</reference>